<dbReference type="Proteomes" id="UP000596938">
    <property type="component" value="Unassembled WGS sequence"/>
</dbReference>
<feature type="domain" description="DUF3322" evidence="2">
    <location>
        <begin position="16"/>
        <end position="196"/>
    </location>
</feature>
<sequence length="428" mass="45865">MPADSSAGRAQGWTTPADLRTLTLKAWSSGALLRELLDPSGAYPRRRALKRPTAAALLRDYAVARAWAAGLFAAAGPFTLETTEVGRNTIGANHLPAAVLFASAQDEISFAGKARDAAWFVALAEGLAGLDPAFRTWALRRPLKLLDLGGDALTAARVALWLRDNPEPGVYVRQLSLSGVHTKFIEGNRTVIDELLGALSAETAARDAPEAAAELVADAEQVAGVAAEAGSLLGQPAPRTPAARFAVRHGFLHPPELVRFRSLDAAVPLLGSARDVTVTAEAFSTLRLPVTRVLVTENLVNFLAVPEQPGTLAIYGGGYGFSALRDASWLRDCNVLYWGDLDTHGFQILDQLRAVHPHVVSVLMDEATLLAHRDVWGSEPAPSTAALGRLTADEAALYKRLQNDAYGTAVRLEQELVRWDWVLARLLG</sequence>
<dbReference type="InterPro" id="IPR024534">
    <property type="entry name" value="JetD_C"/>
</dbReference>
<evidence type="ECO:0000313" key="4">
    <source>
        <dbReference type="Proteomes" id="UP000596938"/>
    </source>
</evidence>
<reference evidence="4" key="1">
    <citation type="journal article" date="2019" name="Int. J. Syst. Evol. Microbiol.">
        <title>The Global Catalogue of Microorganisms (GCM) 10K type strain sequencing project: providing services to taxonomists for standard genome sequencing and annotation.</title>
        <authorList>
            <consortium name="The Broad Institute Genomics Platform"/>
            <consortium name="The Broad Institute Genome Sequencing Center for Infectious Disease"/>
            <person name="Wu L."/>
            <person name="Ma J."/>
        </authorList>
    </citation>
    <scope>NUCLEOTIDE SEQUENCE [LARGE SCALE GENOMIC DNA]</scope>
    <source>
        <strain evidence="4">CGMCC 1.1927</strain>
    </source>
</reference>
<dbReference type="RefSeq" id="WP_188809111.1">
    <property type="nucleotide sequence ID" value="NZ_BAAAWV010000001.1"/>
</dbReference>
<dbReference type="InterPro" id="IPR014544">
    <property type="entry name" value="UCP028408"/>
</dbReference>
<organism evidence="3 4">
    <name type="scientific">Pseudarthrobacter polychromogenes</name>
    <dbReference type="NCBI Taxonomy" id="1676"/>
    <lineage>
        <taxon>Bacteria</taxon>
        <taxon>Bacillati</taxon>
        <taxon>Actinomycetota</taxon>
        <taxon>Actinomycetes</taxon>
        <taxon>Micrococcales</taxon>
        <taxon>Micrococcaceae</taxon>
        <taxon>Pseudarthrobacter</taxon>
    </lineage>
</organism>
<dbReference type="Pfam" id="PF09983">
    <property type="entry name" value="JetD_C"/>
    <property type="match status" value="1"/>
</dbReference>
<evidence type="ECO:0008006" key="5">
    <source>
        <dbReference type="Google" id="ProtNLM"/>
    </source>
</evidence>
<dbReference type="EMBL" id="BMKU01000002">
    <property type="protein sequence ID" value="GGG87454.1"/>
    <property type="molecule type" value="Genomic_DNA"/>
</dbReference>
<dbReference type="InterPro" id="IPR024537">
    <property type="entry name" value="DUF3322"/>
</dbReference>
<evidence type="ECO:0000259" key="2">
    <source>
        <dbReference type="Pfam" id="PF11795"/>
    </source>
</evidence>
<feature type="domain" description="Wadjet protein JetD C-terminal" evidence="1">
    <location>
        <begin position="250"/>
        <end position="425"/>
    </location>
</feature>
<gene>
    <name evidence="3" type="ORF">GCM10011577_06950</name>
</gene>
<protein>
    <recommendedName>
        <fullName evidence="5">Wadjet protein JetD C-terminal domain-containing protein</fullName>
    </recommendedName>
</protein>
<dbReference type="PIRSF" id="PIRSF028408">
    <property type="entry name" value="UCP028408"/>
    <property type="match status" value="1"/>
</dbReference>
<accession>A0ABQ1XC16</accession>
<proteinExistence type="predicted"/>
<evidence type="ECO:0000313" key="3">
    <source>
        <dbReference type="EMBL" id="GGG87454.1"/>
    </source>
</evidence>
<name>A0ABQ1XC16_9MICC</name>
<keyword evidence="4" id="KW-1185">Reference proteome</keyword>
<evidence type="ECO:0000259" key="1">
    <source>
        <dbReference type="Pfam" id="PF09983"/>
    </source>
</evidence>
<dbReference type="Pfam" id="PF11795">
    <property type="entry name" value="DUF3322"/>
    <property type="match status" value="1"/>
</dbReference>
<comment type="caution">
    <text evidence="3">The sequence shown here is derived from an EMBL/GenBank/DDBJ whole genome shotgun (WGS) entry which is preliminary data.</text>
</comment>